<organism evidence="4">
    <name type="scientific">Graphocephala atropunctata</name>
    <dbReference type="NCBI Taxonomy" id="36148"/>
    <lineage>
        <taxon>Eukaryota</taxon>
        <taxon>Metazoa</taxon>
        <taxon>Ecdysozoa</taxon>
        <taxon>Arthropoda</taxon>
        <taxon>Hexapoda</taxon>
        <taxon>Insecta</taxon>
        <taxon>Pterygota</taxon>
        <taxon>Neoptera</taxon>
        <taxon>Paraneoptera</taxon>
        <taxon>Hemiptera</taxon>
        <taxon>Auchenorrhyncha</taxon>
        <taxon>Membracoidea</taxon>
        <taxon>Cicadellidae</taxon>
        <taxon>Cicadellinae</taxon>
        <taxon>Cicadellini</taxon>
        <taxon>Graphocephala</taxon>
    </lineage>
</organism>
<keyword evidence="1" id="KW-1015">Disulfide bond</keyword>
<protein>
    <recommendedName>
        <fullName evidence="3">Peptidase S1 domain-containing protein</fullName>
    </recommendedName>
</protein>
<accession>A0A1B6MF20</accession>
<sequence length="136" mass="15419">ETVLAGWGNKEFNLDKRNTRLLDLHLRVTDMDECRRNFTVPNSHVLIDKRVLCAYTPGKDACEGDGGSPLMIKKRYTENEKFYALGIASFGFMRCATEGYPSVYTRVSEFLPWILDNIEVDTRVDISSGDISFPST</sequence>
<evidence type="ECO:0000313" key="4">
    <source>
        <dbReference type="EMBL" id="JAT34506.1"/>
    </source>
</evidence>
<evidence type="ECO:0000256" key="1">
    <source>
        <dbReference type="ARBA" id="ARBA00023157"/>
    </source>
</evidence>
<dbReference type="GO" id="GO:0004252">
    <property type="term" value="F:serine-type endopeptidase activity"/>
    <property type="evidence" value="ECO:0007669"/>
    <property type="project" value="InterPro"/>
</dbReference>
<feature type="non-terminal residue" evidence="4">
    <location>
        <position position="1"/>
    </location>
</feature>
<dbReference type="InterPro" id="IPR051487">
    <property type="entry name" value="Ser/Thr_Proteases_Immune/Dev"/>
</dbReference>
<dbReference type="PANTHER" id="PTHR24256">
    <property type="entry name" value="TRYPTASE-RELATED"/>
    <property type="match status" value="1"/>
</dbReference>
<dbReference type="SUPFAM" id="SSF50494">
    <property type="entry name" value="Trypsin-like serine proteases"/>
    <property type="match status" value="1"/>
</dbReference>
<evidence type="ECO:0000256" key="2">
    <source>
        <dbReference type="ARBA" id="ARBA00024195"/>
    </source>
</evidence>
<comment type="similarity">
    <text evidence="2">Belongs to the peptidase S1 family. CLIP subfamily.</text>
</comment>
<name>A0A1B6MF20_9HEMI</name>
<evidence type="ECO:0000259" key="3">
    <source>
        <dbReference type="PROSITE" id="PS50240"/>
    </source>
</evidence>
<dbReference type="InterPro" id="IPR001254">
    <property type="entry name" value="Trypsin_dom"/>
</dbReference>
<dbReference type="GO" id="GO:0006508">
    <property type="term" value="P:proteolysis"/>
    <property type="evidence" value="ECO:0007669"/>
    <property type="project" value="InterPro"/>
</dbReference>
<gene>
    <name evidence="4" type="ORF">g.44492</name>
</gene>
<dbReference type="InterPro" id="IPR043504">
    <property type="entry name" value="Peptidase_S1_PA_chymotrypsin"/>
</dbReference>
<dbReference type="EMBL" id="GEBQ01005471">
    <property type="protein sequence ID" value="JAT34506.1"/>
    <property type="molecule type" value="Transcribed_RNA"/>
</dbReference>
<feature type="domain" description="Peptidase S1" evidence="3">
    <location>
        <begin position="1"/>
        <end position="119"/>
    </location>
</feature>
<reference evidence="4" key="1">
    <citation type="submission" date="2015-11" db="EMBL/GenBank/DDBJ databases">
        <title>De novo transcriptome assembly of four potential Pierce s Disease insect vectors from Arizona vineyards.</title>
        <authorList>
            <person name="Tassone E.E."/>
        </authorList>
    </citation>
    <scope>NUCLEOTIDE SEQUENCE</scope>
</reference>
<dbReference type="PROSITE" id="PS50240">
    <property type="entry name" value="TRYPSIN_DOM"/>
    <property type="match status" value="1"/>
</dbReference>
<proteinExistence type="inferred from homology"/>
<dbReference type="InterPro" id="IPR009003">
    <property type="entry name" value="Peptidase_S1_PA"/>
</dbReference>
<dbReference type="Pfam" id="PF00089">
    <property type="entry name" value="Trypsin"/>
    <property type="match status" value="1"/>
</dbReference>
<dbReference type="Gene3D" id="2.40.10.10">
    <property type="entry name" value="Trypsin-like serine proteases"/>
    <property type="match status" value="1"/>
</dbReference>
<dbReference type="AlphaFoldDB" id="A0A1B6MF20"/>